<evidence type="ECO:0000256" key="2">
    <source>
        <dbReference type="ARBA" id="ARBA00001947"/>
    </source>
</evidence>
<dbReference type="GO" id="GO:0005634">
    <property type="term" value="C:nucleus"/>
    <property type="evidence" value="ECO:0000318"/>
    <property type="project" value="GO_Central"/>
</dbReference>
<reference evidence="18" key="2">
    <citation type="submission" date="2025-08" db="UniProtKB">
        <authorList>
            <consortium name="Ensembl"/>
        </authorList>
    </citation>
    <scope>IDENTIFICATION</scope>
</reference>
<dbReference type="InterPro" id="IPR050883">
    <property type="entry name" value="PNGase"/>
</dbReference>
<keyword evidence="19" id="KW-1185">Reference proteome</keyword>
<comment type="subunit">
    <text evidence="14">Component of a complex required to couple retrotranslocation, ubiquitination and deglycosylation composed of NGLY1, SAKS1, AMFR, VCP and RAD23B. Interacts with the proteasome components RAD23B and PSMC1. Interacts with directly with VCP. Interacts with DERL1, bringing it close to the endoplasmic reticulum membrane. Interacts with SAKS1.</text>
</comment>
<comment type="function">
    <text evidence="11">Specifically deglycosylates the denatured form of N-linked glycoproteins in the cytoplasm and assists their proteasome-mediated degradation. Cleaves the beta-aspartyl-glucosamine (GlcNAc) of the glycan and the amide side chain of Asn, converting Asn to Asp. Prefers proteins containing high-mannose over those bearing complex type oligosaccharides. Can recognize misfolded proteins in the endoplasmic reticulum that are exported to the cytosol to be destroyed and deglycosylate them, while it has no activity toward native proteins. Deglycosylation is a prerequisite for subsequent proteasome-mediated degradation of some, but not all, misfolded glycoproteins.</text>
</comment>
<feature type="compositionally biased region" description="Basic and acidic residues" evidence="16">
    <location>
        <begin position="36"/>
        <end position="51"/>
    </location>
</feature>
<reference evidence="18" key="3">
    <citation type="submission" date="2025-09" db="UniProtKB">
        <authorList>
            <consortium name="Ensembl"/>
        </authorList>
    </citation>
    <scope>IDENTIFICATION</scope>
</reference>
<proteinExistence type="inferred from homology"/>
<keyword evidence="9" id="KW-0378">Hydrolase</keyword>
<comment type="cofactor">
    <cofactor evidence="2">
        <name>Zn(2+)</name>
        <dbReference type="ChEBI" id="CHEBI:29105"/>
    </cofactor>
</comment>
<dbReference type="Pfam" id="PF01841">
    <property type="entry name" value="Transglut_core"/>
    <property type="match status" value="1"/>
</dbReference>
<dbReference type="Ensembl" id="ENSMODT00000058849.1">
    <property type="protein sequence ID" value="ENSMODP00000051278.1"/>
    <property type="gene ID" value="ENSMODG00000014961.4"/>
</dbReference>
<dbReference type="AlphaFoldDB" id="A0A5F8GUG0"/>
<sequence>MTFCLAASQGETHLVFPEKASVEQLQKIRDLIATERSSRLSDSSKTHKADSSTRGILRPCEQAPSPPKGQLLDAALPPAQTGTASAILKMLSDKFEDVLIYENVSLQKKALTCIPVQELQRRLKKKFERAKDLDPDADIGEEDFLLVELLQWFKGEFFQWVNSLPCSKCGGDTMPRGELPPDEEERRWGANRVEDHFCPKCHVSNRFPRYNDPEKLLETRCGRCGEWANCFTLCCRAMGFEARYIWDATDHVWTEVYSLSQQRWLHCDPCENVCDKPLLYEVGWGKKISYIIAFSKDEIVDVTWRYSCKHKEVTARRTQINEELLRETIFNLNKQRQKSLSESRRQELEQRTLVELVEFLSPKTPQTGELGGRISGSLAWRVARGEIGSEIKETVFVPTEEEKMAKLFHIVYNPVEDYYVRISSNNETISGWLSGIWKMESIFRKVETDWNMVYLARKEGSPSAFISWKFEFGSVGLKVDTISIRTNSQTFTSGKIQWKLHSDKAQVEPVGDKSLHSYHDFSDATEVILEAKLSGGDGDVAWQHTQLFRQSLYDRGENSLEIIIKFSDL</sequence>
<evidence type="ECO:0000313" key="19">
    <source>
        <dbReference type="Proteomes" id="UP000002280"/>
    </source>
</evidence>
<name>A0A5F8GUG0_MONDO</name>
<dbReference type="GO" id="GO:0000224">
    <property type="term" value="F:peptide-N4-(N-acetyl-beta-glucosaminyl)asparagine amidase activity"/>
    <property type="evidence" value="ECO:0000318"/>
    <property type="project" value="GO_Central"/>
</dbReference>
<dbReference type="STRING" id="13616.ENSMODP00000051278"/>
<dbReference type="OMA" id="ENHYCSQ"/>
<evidence type="ECO:0000313" key="18">
    <source>
        <dbReference type="Ensembl" id="ENSMODP00000051278.1"/>
    </source>
</evidence>
<gene>
    <name evidence="18" type="primary">NGLY1</name>
</gene>
<dbReference type="EC" id="3.5.1.52" evidence="5"/>
<evidence type="ECO:0000256" key="14">
    <source>
        <dbReference type="ARBA" id="ARBA00065248"/>
    </source>
</evidence>
<evidence type="ECO:0000256" key="13">
    <source>
        <dbReference type="ARBA" id="ARBA00032901"/>
    </source>
</evidence>
<evidence type="ECO:0000256" key="12">
    <source>
        <dbReference type="ARBA" id="ARBA00029604"/>
    </source>
</evidence>
<evidence type="ECO:0000256" key="3">
    <source>
        <dbReference type="ARBA" id="ARBA00004496"/>
    </source>
</evidence>
<comment type="similarity">
    <text evidence="4 15">Belongs to the transglutaminase-like superfamily. PNGase family.</text>
</comment>
<keyword evidence="7" id="KW-0963">Cytoplasm</keyword>
<dbReference type="Proteomes" id="UP000002280">
    <property type="component" value="Chromosome 8"/>
</dbReference>
<evidence type="ECO:0000256" key="5">
    <source>
        <dbReference type="ARBA" id="ARBA00012158"/>
    </source>
</evidence>
<evidence type="ECO:0000256" key="4">
    <source>
        <dbReference type="ARBA" id="ARBA00009390"/>
    </source>
</evidence>
<protein>
    <recommendedName>
        <fullName evidence="6">Peptide-N(4)-(N-acetyl-beta-glucosaminyl)asparagine amidase</fullName>
        <ecNumber evidence="5">3.5.1.52</ecNumber>
    </recommendedName>
    <alternativeName>
        <fullName evidence="12">N-glycanase 1</fullName>
    </alternativeName>
    <alternativeName>
        <fullName evidence="13">Peptide:N-glycanase</fullName>
    </alternativeName>
</protein>
<dbReference type="PANTHER" id="PTHR12143:SF19">
    <property type="entry name" value="PEPTIDE-N(4)-(N-ACETYL-BETA-GLUCOSAMINYL)ASPARAGINE AMIDASE"/>
    <property type="match status" value="1"/>
</dbReference>
<dbReference type="SMART" id="SM00613">
    <property type="entry name" value="PAW"/>
    <property type="match status" value="1"/>
</dbReference>
<reference evidence="18 19" key="1">
    <citation type="journal article" date="2007" name="Nature">
        <title>Genome of the marsupial Monodelphis domestica reveals innovation in non-coding sequences.</title>
        <authorList>
            <person name="Mikkelsen T.S."/>
            <person name="Wakefield M.J."/>
            <person name="Aken B."/>
            <person name="Amemiya C.T."/>
            <person name="Chang J.L."/>
            <person name="Duke S."/>
            <person name="Garber M."/>
            <person name="Gentles A.J."/>
            <person name="Goodstadt L."/>
            <person name="Heger A."/>
            <person name="Jurka J."/>
            <person name="Kamal M."/>
            <person name="Mauceli E."/>
            <person name="Searle S.M."/>
            <person name="Sharpe T."/>
            <person name="Baker M.L."/>
            <person name="Batzer M.A."/>
            <person name="Benos P.V."/>
            <person name="Belov K."/>
            <person name="Clamp M."/>
            <person name="Cook A."/>
            <person name="Cuff J."/>
            <person name="Das R."/>
            <person name="Davidow L."/>
            <person name="Deakin J.E."/>
            <person name="Fazzari M.J."/>
            <person name="Glass J.L."/>
            <person name="Grabherr M."/>
            <person name="Greally J.M."/>
            <person name="Gu W."/>
            <person name="Hore T.A."/>
            <person name="Huttley G.A."/>
            <person name="Kleber M."/>
            <person name="Jirtle R.L."/>
            <person name="Koina E."/>
            <person name="Lee J.T."/>
            <person name="Mahony S."/>
            <person name="Marra M.A."/>
            <person name="Miller R.D."/>
            <person name="Nicholls R.D."/>
            <person name="Oda M."/>
            <person name="Papenfuss A.T."/>
            <person name="Parra Z.E."/>
            <person name="Pollock D.D."/>
            <person name="Ray D.A."/>
            <person name="Schein J.E."/>
            <person name="Speed T.P."/>
            <person name="Thompson K."/>
            <person name="VandeBerg J.L."/>
            <person name="Wade C.M."/>
            <person name="Walker J.A."/>
            <person name="Waters P.D."/>
            <person name="Webber C."/>
            <person name="Weidman J.R."/>
            <person name="Xie X."/>
            <person name="Zody M.C."/>
            <person name="Baldwin J."/>
            <person name="Abdouelleil A."/>
            <person name="Abdulkadir J."/>
            <person name="Abebe A."/>
            <person name="Abera B."/>
            <person name="Abreu J."/>
            <person name="Acer S.C."/>
            <person name="Aftuck L."/>
            <person name="Alexander A."/>
            <person name="An P."/>
            <person name="Anderson E."/>
            <person name="Anderson S."/>
            <person name="Arachi H."/>
            <person name="Azer M."/>
            <person name="Bachantsang P."/>
            <person name="Barry A."/>
            <person name="Bayul T."/>
            <person name="Berlin A."/>
            <person name="Bessette D."/>
            <person name="Bloom T."/>
            <person name="Bloom T."/>
            <person name="Boguslavskiy L."/>
            <person name="Bonnet C."/>
            <person name="Boukhgalter B."/>
            <person name="Bourzgui I."/>
            <person name="Brown A."/>
            <person name="Cahill P."/>
            <person name="Channer S."/>
            <person name="Cheshatsang Y."/>
            <person name="Chuda L."/>
            <person name="Citroen M."/>
            <person name="Collymore A."/>
            <person name="Cooke P."/>
            <person name="Costello M."/>
            <person name="D'Aco K."/>
            <person name="Daza R."/>
            <person name="De Haan G."/>
            <person name="DeGray S."/>
            <person name="DeMaso C."/>
            <person name="Dhargay N."/>
            <person name="Dooley K."/>
            <person name="Dooley E."/>
            <person name="Doricent M."/>
            <person name="Dorje P."/>
            <person name="Dorjee K."/>
            <person name="Dupes A."/>
            <person name="Elong R."/>
            <person name="Falk J."/>
            <person name="Farina A."/>
            <person name="Faro S."/>
            <person name="Ferguson D."/>
            <person name="Fisher S."/>
            <person name="Foley C.D."/>
            <person name="Franke A."/>
            <person name="Friedrich D."/>
            <person name="Gadbois L."/>
            <person name="Gearin G."/>
            <person name="Gearin C.R."/>
            <person name="Giannoukos G."/>
            <person name="Goode T."/>
            <person name="Graham J."/>
            <person name="Grandbois E."/>
            <person name="Grewal S."/>
            <person name="Gyaltsen K."/>
            <person name="Hafez N."/>
            <person name="Hagos B."/>
            <person name="Hall J."/>
            <person name="Henson C."/>
            <person name="Hollinger A."/>
            <person name="Honan T."/>
            <person name="Huard M.D."/>
            <person name="Hughes L."/>
            <person name="Hurhula B."/>
            <person name="Husby M.E."/>
            <person name="Kamat A."/>
            <person name="Kanga B."/>
            <person name="Kashin S."/>
            <person name="Khazanovich D."/>
            <person name="Kisner P."/>
            <person name="Lance K."/>
            <person name="Lara M."/>
            <person name="Lee W."/>
            <person name="Lennon N."/>
            <person name="Letendre F."/>
            <person name="LeVine R."/>
            <person name="Lipovsky A."/>
            <person name="Liu X."/>
            <person name="Liu J."/>
            <person name="Liu S."/>
            <person name="Lokyitsang T."/>
            <person name="Lokyitsang Y."/>
            <person name="Lubonja R."/>
            <person name="Lui A."/>
            <person name="MacDonald P."/>
            <person name="Magnisalis V."/>
            <person name="Maru K."/>
            <person name="Matthews C."/>
            <person name="McCusker W."/>
            <person name="McDonough S."/>
            <person name="Mehta T."/>
            <person name="Meldrim J."/>
            <person name="Meneus L."/>
            <person name="Mihai O."/>
            <person name="Mihalev A."/>
            <person name="Mihova T."/>
            <person name="Mittelman R."/>
            <person name="Mlenga V."/>
            <person name="Montmayeur A."/>
            <person name="Mulrain L."/>
            <person name="Navidi A."/>
            <person name="Naylor J."/>
            <person name="Negash T."/>
            <person name="Nguyen T."/>
            <person name="Nguyen N."/>
            <person name="Nicol R."/>
            <person name="Norbu C."/>
            <person name="Norbu N."/>
            <person name="Novod N."/>
            <person name="O'Neill B."/>
            <person name="Osman S."/>
            <person name="Markiewicz E."/>
            <person name="Oyono O.L."/>
            <person name="Patti C."/>
            <person name="Phunkhang P."/>
            <person name="Pierre F."/>
            <person name="Priest M."/>
            <person name="Raghuraman S."/>
            <person name="Rege F."/>
            <person name="Reyes R."/>
            <person name="Rise C."/>
            <person name="Rogov P."/>
            <person name="Ross K."/>
            <person name="Ryan E."/>
            <person name="Settipalli S."/>
            <person name="Shea T."/>
            <person name="Sherpa N."/>
            <person name="Shi L."/>
            <person name="Shih D."/>
            <person name="Sparrow T."/>
            <person name="Spaulding J."/>
            <person name="Stalker J."/>
            <person name="Stange-Thomann N."/>
            <person name="Stavropoulos S."/>
            <person name="Stone C."/>
            <person name="Strader C."/>
            <person name="Tesfaye S."/>
            <person name="Thomson T."/>
            <person name="Thoulutsang Y."/>
            <person name="Thoulutsang D."/>
            <person name="Topham K."/>
            <person name="Topping I."/>
            <person name="Tsamla T."/>
            <person name="Vassiliev H."/>
            <person name="Vo A."/>
            <person name="Wangchuk T."/>
            <person name="Wangdi T."/>
            <person name="Weiand M."/>
            <person name="Wilkinson J."/>
            <person name="Wilson A."/>
            <person name="Yadav S."/>
            <person name="Young G."/>
            <person name="Yu Q."/>
            <person name="Zembek L."/>
            <person name="Zhong D."/>
            <person name="Zimmer A."/>
            <person name="Zwirko Z."/>
            <person name="Jaffe D.B."/>
            <person name="Alvarez P."/>
            <person name="Brockman W."/>
            <person name="Butler J."/>
            <person name="Chin C."/>
            <person name="Gnerre S."/>
            <person name="MacCallum I."/>
            <person name="Graves J.A."/>
            <person name="Ponting C.P."/>
            <person name="Breen M."/>
            <person name="Samollow P.B."/>
            <person name="Lander E.S."/>
            <person name="Lindblad-Toh K."/>
        </authorList>
    </citation>
    <scope>NUCLEOTIDE SEQUENCE [LARGE SCALE GENOMIC DNA]</scope>
</reference>
<dbReference type="GO" id="GO:0005829">
    <property type="term" value="C:cytosol"/>
    <property type="evidence" value="ECO:0000318"/>
    <property type="project" value="GO_Central"/>
</dbReference>
<evidence type="ECO:0000256" key="6">
    <source>
        <dbReference type="ARBA" id="ARBA00018546"/>
    </source>
</evidence>
<dbReference type="PANTHER" id="PTHR12143">
    <property type="entry name" value="PEPTIDE N-GLYCANASE PNGASE -RELATED"/>
    <property type="match status" value="1"/>
</dbReference>
<dbReference type="Gene3D" id="2.20.25.10">
    <property type="match status" value="1"/>
</dbReference>
<dbReference type="Gene3D" id="3.10.620.30">
    <property type="match status" value="1"/>
</dbReference>
<comment type="subcellular location">
    <subcellularLocation>
        <location evidence="3">Cytoplasm</location>
    </subcellularLocation>
</comment>
<accession>A0A5F8GUG0</accession>
<evidence type="ECO:0000256" key="8">
    <source>
        <dbReference type="ARBA" id="ARBA00022723"/>
    </source>
</evidence>
<dbReference type="GO" id="GO:0046872">
    <property type="term" value="F:metal ion binding"/>
    <property type="evidence" value="ECO:0007669"/>
    <property type="project" value="UniProtKB-KW"/>
</dbReference>
<feature type="region of interest" description="Disordered" evidence="16">
    <location>
        <begin position="36"/>
        <end position="66"/>
    </location>
</feature>
<dbReference type="Bgee" id="ENSMODG00000014961">
    <property type="expression patterns" value="Expressed in placenta and 19 other cell types or tissues"/>
</dbReference>
<dbReference type="SUPFAM" id="SSF49785">
    <property type="entry name" value="Galactose-binding domain-like"/>
    <property type="match status" value="1"/>
</dbReference>
<dbReference type="InterPro" id="IPR008979">
    <property type="entry name" value="Galactose-bd-like_sf"/>
</dbReference>
<comment type="catalytic activity">
    <reaction evidence="1">
        <text>Hydrolysis of an N(4)-(acetyl-beta-D-glucosaminyl)asparagine residue in which the glucosamine residue may be further glycosylated, to yield a (substituted) N-acetyl-beta-D-glucosaminylamine and a peptide containing an aspartate residue.</text>
        <dbReference type="EC" id="3.5.1.52"/>
    </reaction>
</comment>
<dbReference type="PROSITE" id="PS51398">
    <property type="entry name" value="PAW"/>
    <property type="match status" value="1"/>
</dbReference>
<organism evidence="18 19">
    <name type="scientific">Monodelphis domestica</name>
    <name type="common">Gray short-tailed opossum</name>
    <dbReference type="NCBI Taxonomy" id="13616"/>
    <lineage>
        <taxon>Eukaryota</taxon>
        <taxon>Metazoa</taxon>
        <taxon>Chordata</taxon>
        <taxon>Craniata</taxon>
        <taxon>Vertebrata</taxon>
        <taxon>Euteleostomi</taxon>
        <taxon>Mammalia</taxon>
        <taxon>Metatheria</taxon>
        <taxon>Didelphimorphia</taxon>
        <taxon>Didelphidae</taxon>
        <taxon>Monodelphis</taxon>
    </lineage>
</organism>
<dbReference type="InterPro" id="IPR002931">
    <property type="entry name" value="Transglutaminase-like"/>
</dbReference>
<dbReference type="InterPro" id="IPR038680">
    <property type="entry name" value="PAW_sf"/>
</dbReference>
<dbReference type="GO" id="GO:0030513">
    <property type="term" value="P:positive regulation of BMP signaling pathway"/>
    <property type="evidence" value="ECO:0000318"/>
    <property type="project" value="GO_Central"/>
</dbReference>
<evidence type="ECO:0000256" key="11">
    <source>
        <dbReference type="ARBA" id="ARBA00024870"/>
    </source>
</evidence>
<keyword evidence="8" id="KW-0479">Metal-binding</keyword>
<dbReference type="SUPFAM" id="SSF54001">
    <property type="entry name" value="Cysteine proteinases"/>
    <property type="match status" value="1"/>
</dbReference>
<feature type="domain" description="PAW" evidence="17">
    <location>
        <begin position="369"/>
        <end position="569"/>
    </location>
</feature>
<keyword evidence="10" id="KW-0862">Zinc</keyword>
<evidence type="ECO:0000256" key="9">
    <source>
        <dbReference type="ARBA" id="ARBA00022801"/>
    </source>
</evidence>
<dbReference type="GO" id="GO:0006516">
    <property type="term" value="P:glycoprotein catabolic process"/>
    <property type="evidence" value="ECO:0000318"/>
    <property type="project" value="GO_Central"/>
</dbReference>
<evidence type="ECO:0000256" key="16">
    <source>
        <dbReference type="SAM" id="MobiDB-lite"/>
    </source>
</evidence>
<dbReference type="Gene3D" id="2.60.120.1020">
    <property type="entry name" value="Peptide N glycanase, PAW domain"/>
    <property type="match status" value="1"/>
</dbReference>
<evidence type="ECO:0000256" key="15">
    <source>
        <dbReference type="PROSITE-ProRule" id="PRU00731"/>
    </source>
</evidence>
<dbReference type="InParanoid" id="A0A5F8GUG0"/>
<dbReference type="FunCoup" id="A0A5F8GUG0">
    <property type="interactions" value="3477"/>
</dbReference>
<dbReference type="GeneTree" id="ENSGT00390000006540"/>
<evidence type="ECO:0000256" key="7">
    <source>
        <dbReference type="ARBA" id="ARBA00022490"/>
    </source>
</evidence>
<evidence type="ECO:0000259" key="17">
    <source>
        <dbReference type="PROSITE" id="PS51398"/>
    </source>
</evidence>
<dbReference type="FunFam" id="2.20.25.10:FF:000011">
    <property type="entry name" value="peptide-N(4)-(N-acetyl-beta- glucosaminyl)asparagine amidase"/>
    <property type="match status" value="1"/>
</dbReference>
<dbReference type="FunFam" id="2.60.120.1020:FF:000001">
    <property type="entry name" value="Peptide-N(4)-(N-acetyl-beta-glucosaminyl)asparagine amidase"/>
    <property type="match status" value="1"/>
</dbReference>
<evidence type="ECO:0000256" key="1">
    <source>
        <dbReference type="ARBA" id="ARBA00001650"/>
    </source>
</evidence>
<dbReference type="InterPro" id="IPR006588">
    <property type="entry name" value="Peptide_N_glycanase_PAW_dom"/>
</dbReference>
<dbReference type="SMART" id="SM00460">
    <property type="entry name" value="TGc"/>
    <property type="match status" value="1"/>
</dbReference>
<dbReference type="InterPro" id="IPR038765">
    <property type="entry name" value="Papain-like_cys_pep_sf"/>
</dbReference>
<dbReference type="Pfam" id="PF04721">
    <property type="entry name" value="PAW"/>
    <property type="match status" value="1"/>
</dbReference>
<evidence type="ECO:0000256" key="10">
    <source>
        <dbReference type="ARBA" id="ARBA00022833"/>
    </source>
</evidence>